<organism evidence="2 3">
    <name type="scientific">Nocardioides islandensis</name>
    <dbReference type="NCBI Taxonomy" id="433663"/>
    <lineage>
        <taxon>Bacteria</taxon>
        <taxon>Bacillati</taxon>
        <taxon>Actinomycetota</taxon>
        <taxon>Actinomycetes</taxon>
        <taxon>Propionibacteriales</taxon>
        <taxon>Nocardioidaceae</taxon>
        <taxon>Nocardioides</taxon>
    </lineage>
</organism>
<sequence length="95" mass="10389">MADLDPHLQAPARLKLVTMLSAVSEAEFAVVRDRLDVSDSVLSKHLSALGEAGYVRMHKGTHQGRRTTWIALTHRGRKALTSHVAVLRALIADVP</sequence>
<dbReference type="InterPro" id="IPR027395">
    <property type="entry name" value="WH_DNA-bd_dom"/>
</dbReference>
<dbReference type="AlphaFoldDB" id="A0A930YFC0"/>
<protein>
    <submittedName>
        <fullName evidence="2">Transcriptional regulator</fullName>
    </submittedName>
</protein>
<evidence type="ECO:0000313" key="2">
    <source>
        <dbReference type="EMBL" id="MBF4764757.1"/>
    </source>
</evidence>
<accession>A0A930YFC0</accession>
<dbReference type="EMBL" id="JADKPN010000011">
    <property type="protein sequence ID" value="MBF4764757.1"/>
    <property type="molecule type" value="Genomic_DNA"/>
</dbReference>
<dbReference type="SUPFAM" id="SSF46785">
    <property type="entry name" value="Winged helix' DNA-binding domain"/>
    <property type="match status" value="1"/>
</dbReference>
<name>A0A930YFC0_9ACTN</name>
<keyword evidence="3" id="KW-1185">Reference proteome</keyword>
<comment type="caution">
    <text evidence="2">The sequence shown here is derived from an EMBL/GenBank/DDBJ whole genome shotgun (WGS) entry which is preliminary data.</text>
</comment>
<dbReference type="PANTHER" id="PTHR37318:SF1">
    <property type="entry name" value="BSL7504 PROTEIN"/>
    <property type="match status" value="1"/>
</dbReference>
<reference evidence="2" key="1">
    <citation type="submission" date="2020-11" db="EMBL/GenBank/DDBJ databases">
        <title>Nocardioides sp. nov., isolated from Soil of Cynanchum wilfordii Hemsley rhizosphere.</title>
        <authorList>
            <person name="Lee J.-S."/>
            <person name="Suh M.K."/>
            <person name="Kim J.-S."/>
        </authorList>
    </citation>
    <scope>NUCLEOTIDE SEQUENCE</scope>
    <source>
        <strain evidence="2">KCTC 19275</strain>
    </source>
</reference>
<dbReference type="InterPro" id="IPR036388">
    <property type="entry name" value="WH-like_DNA-bd_sf"/>
</dbReference>
<dbReference type="Pfam" id="PF13601">
    <property type="entry name" value="HTH_34"/>
    <property type="match status" value="1"/>
</dbReference>
<dbReference type="RefSeq" id="WP_194707947.1">
    <property type="nucleotide sequence ID" value="NZ_JADKPN010000011.1"/>
</dbReference>
<dbReference type="PANTHER" id="PTHR37318">
    <property type="entry name" value="BSL7504 PROTEIN"/>
    <property type="match status" value="1"/>
</dbReference>
<feature type="domain" description="Winged helix DNA-binding" evidence="1">
    <location>
        <begin position="13"/>
        <end position="91"/>
    </location>
</feature>
<dbReference type="Proteomes" id="UP000640489">
    <property type="component" value="Unassembled WGS sequence"/>
</dbReference>
<evidence type="ECO:0000313" key="3">
    <source>
        <dbReference type="Proteomes" id="UP000640489"/>
    </source>
</evidence>
<proteinExistence type="predicted"/>
<evidence type="ECO:0000259" key="1">
    <source>
        <dbReference type="Pfam" id="PF13601"/>
    </source>
</evidence>
<dbReference type="Gene3D" id="1.10.10.10">
    <property type="entry name" value="Winged helix-like DNA-binding domain superfamily/Winged helix DNA-binding domain"/>
    <property type="match status" value="1"/>
</dbReference>
<dbReference type="InterPro" id="IPR036390">
    <property type="entry name" value="WH_DNA-bd_sf"/>
</dbReference>
<gene>
    <name evidence="2" type="ORF">ISU07_16615</name>
</gene>